<sequence>MVEPGGSKLWLTPHQLLKGKQGLTTLCPVFDVAFLCISVETSLVISPQCGFPKVPSYPMAICGWPMEATGLEGYVFSVNEDHSTSLRFTSASPEVTARGQFAVVKKCREKSTGLQYAAKFIKKRRTKSSRRGVSREDIEREVSILKEIQHPNVITLHEVYENKTDVILILELVAGGELFDFLAEKESLTEEEATEFLKQILNGVYYLHSLQIAHFDLKPENIMLLDRNVPKPRIKIIDFGLAHKIDFGNEFKNIFGTPEFVAPEIVNYEPLGLEADMWSIGVITYILLSGASPFLGDTKQETLANVSAVNYEFEEEYFSNTSALAKDFIRRLLVKDPKKRMTIQDSLQHPWIKPKDTQQALSRKASAVNMEKFKKFAARKKWKQSVRLISLCQRLSRSFLSRSNMSVARSDDTLDEEDSFVMKAIIHAINDDNVPGLQHLLGSLSNYDVNQPNKHGTPPLLIAAGCGNIQILQLLIKRGSRIDIQDKGGSNAIYWASRHGHVDTLKFLNENKCPLDVKDKSGETALHVAARYGHADVVQLLCSFGSNPNFQDKEEETPLHCAAWHGYYSVAKALCEAGCNVNIKNREGETPLLTASARGYQDIVECLAEHGADLNASDKDGHIALHLAVRRCQMEVIQTLISQGCSVDFQDRHGNTPLHVACKDGNVPIVVALCEANCNLDLSNKYGRTPLHLAANNGILDVVRYLCLMGANVEALTSDGKTAEDLAKSEQHEHVAGLLTRLRKDTHRGLFIQQLRPTQNLQPRIKLKLFGHSGSGKTTLVESLKCGLLRSFFRRRRPRLSSTNSTRFPPSPLASKPAVSVSINNLYPGCENVSVRSRSMMFEPGLTKGVLEVFGAPSHHPHCTTDDQSTKAIDIQNAYLNGIGDFSVWEFSGNPVYFCCYDYFAANDPTSIHVIVFSLEEPYEIQLNQVIFWLSFLKSLVPVEEPIAFGGKLKNPLRVVLVATHADIVNLPRSAGGEFGYDKDTSLLKEIRNRFGNDLHISNKLFVLDAGASGSKDMKVLRNHLQEIRSQIVSVCPPMTHLCEKIISTLPSWRKLNGPNQLMSLQQFVYDVQDQLNPLASEADLRHIAQQLHSAGEINIMQSETVQDVLLLDPRWLCTNVLGKLLSVETPRALHHYRGRYTMEDVQRLVPDSDVEELLQILDAMDICARDLSSGTMVDIPALIKTDNLHRSWTDEEDEVRVYGGVRVVPVEHLTPFPCGIFHKVQVNLCRWIHQQSAEGDADIRLWVNGCKIANRGAELLVLLVNHGQGIEVQVRGLETEKIKCCFLLDSVCSTIENVMTTTLPGLLTVKHYLSPQQLREHHEPVMIYQPRDFFRAQTLKETSLTNTMGGYKESFSSIMCFGCHDVYSQASLGMDIHASDLNLLTRRKLSRLLDPPDPMGKDWCLLAMNLGLPDLVAKYNTNNGSPKEFLPSPVHALLREWTSYPESTVGILMSKLRELGRRDAADFLLKASSVFKINLDGNGQEAYASSCNSGTSYNSISSVVSRSSATPKSGVQNHLNFNFCPGGPPEGHGKVTKGHHKDSSRASGAVRLPENRDRTSGHSQNEEGWRKAVWKKNMKMIELHNQEYSQGKHSFSMAMNAFGDMTSEEFRQMMNGFQRQENKKGKVFHETIFASIPPSVDWREKGYVTPVKNQGKCGSCWAFSTTGALEGQMFRKTGKLVSLSEQNLVDCSQPEGNRGCHGGLMDNAFQYVLDVGGLDSEESYPYTGLVGTCNYNPKNSAANETGFVDLPKQENALMKAVATLGPISVAVDASNPSFQFYKSGIYYEPKCKSESVDHGVLVVGYGFEGADSDDNKYWLVKNSWGKHWGINGYIKMAKDQNNHCGIATMASYPTV</sequence>
<reference evidence="1" key="1">
    <citation type="submission" date="2022-03" db="EMBL/GenBank/DDBJ databases">
        <title>Genomic analyses of argali, domestic sheep and their hybrids provide insights into chromosomal evolution, heterosis and genetic basis of agronomic traits.</title>
        <authorList>
            <person name="Li M."/>
        </authorList>
    </citation>
    <scope>NUCLEOTIDE SEQUENCE</scope>
    <source>
        <strain evidence="1">F1 hybrid</strain>
    </source>
</reference>
<dbReference type="EMBL" id="CM043027">
    <property type="protein sequence ID" value="KAI4589189.1"/>
    <property type="molecule type" value="Genomic_DNA"/>
</dbReference>
<name>A0ACB9VGR4_9CETA</name>
<evidence type="ECO:0000313" key="2">
    <source>
        <dbReference type="Proteomes" id="UP001057279"/>
    </source>
</evidence>
<organism evidence="1 2">
    <name type="scientific">Ovis ammon polii x Ovis aries</name>
    <dbReference type="NCBI Taxonomy" id="2918886"/>
    <lineage>
        <taxon>Eukaryota</taxon>
        <taxon>Metazoa</taxon>
        <taxon>Chordata</taxon>
        <taxon>Craniata</taxon>
        <taxon>Vertebrata</taxon>
        <taxon>Euteleostomi</taxon>
        <taxon>Mammalia</taxon>
        <taxon>Eutheria</taxon>
        <taxon>Laurasiatheria</taxon>
        <taxon>Artiodactyla</taxon>
        <taxon>Ruminantia</taxon>
        <taxon>Pecora</taxon>
        <taxon>Bovidae</taxon>
        <taxon>Caprinae</taxon>
        <taxon>Ovis</taxon>
    </lineage>
</organism>
<keyword evidence="2" id="KW-1185">Reference proteome</keyword>
<protein>
    <submittedName>
        <fullName evidence="1">Uncharacterized protein</fullName>
    </submittedName>
</protein>
<dbReference type="Proteomes" id="UP001057279">
    <property type="component" value="Linkage Group LG02"/>
</dbReference>
<comment type="caution">
    <text evidence="1">The sequence shown here is derived from an EMBL/GenBank/DDBJ whole genome shotgun (WGS) entry which is preliminary data.</text>
</comment>
<proteinExistence type="predicted"/>
<gene>
    <name evidence="1" type="ORF">MJG53_003597</name>
</gene>
<feature type="non-terminal residue" evidence="1">
    <location>
        <position position="1"/>
    </location>
</feature>
<evidence type="ECO:0000313" key="1">
    <source>
        <dbReference type="EMBL" id="KAI4589189.1"/>
    </source>
</evidence>
<accession>A0ACB9VGR4</accession>